<feature type="transmembrane region" description="Helical" evidence="9">
    <location>
        <begin position="145"/>
        <end position="168"/>
    </location>
</feature>
<protein>
    <recommendedName>
        <fullName evidence="10">Phosphate transport system permease protein</fullName>
    </recommendedName>
</protein>
<evidence type="ECO:0000256" key="10">
    <source>
        <dbReference type="RuleBase" id="RU363054"/>
    </source>
</evidence>
<keyword evidence="7 9" id="KW-1133">Transmembrane helix</keyword>
<reference evidence="13" key="1">
    <citation type="submission" date="2023-07" db="EMBL/GenBank/DDBJ databases">
        <authorList>
            <person name="Colorado M.A."/>
            <person name="Villamil L.M."/>
            <person name="Melo J.F."/>
            <person name="Rodriguez J.A."/>
            <person name="Ruiz R.Y."/>
        </authorList>
    </citation>
    <scope>NUCLEOTIDE SEQUENCE [LARGE SCALE GENOMIC DNA]</scope>
    <source>
        <strain evidence="13">C33</strain>
    </source>
</reference>
<accession>A0ABU4WEQ5</accession>
<feature type="transmembrane region" description="Helical" evidence="9">
    <location>
        <begin position="189"/>
        <end position="214"/>
    </location>
</feature>
<dbReference type="Proteomes" id="UP001279681">
    <property type="component" value="Unassembled WGS sequence"/>
</dbReference>
<dbReference type="RefSeq" id="WP_320314322.1">
    <property type="nucleotide sequence ID" value="NZ_JAVIKH010000017.1"/>
</dbReference>
<evidence type="ECO:0000256" key="3">
    <source>
        <dbReference type="ARBA" id="ARBA00022448"/>
    </source>
</evidence>
<comment type="function">
    <text evidence="10">Part of the binding-protein-dependent transport system for phosphate; probably responsible for the translocation of the substrate across the membrane.</text>
</comment>
<evidence type="ECO:0000256" key="1">
    <source>
        <dbReference type="ARBA" id="ARBA00004651"/>
    </source>
</evidence>
<keyword evidence="8 9" id="KW-0472">Membrane</keyword>
<dbReference type="CDD" id="cd06261">
    <property type="entry name" value="TM_PBP2"/>
    <property type="match status" value="1"/>
</dbReference>
<dbReference type="NCBIfam" id="TIGR02138">
    <property type="entry name" value="phosphate_pstC"/>
    <property type="match status" value="1"/>
</dbReference>
<dbReference type="Gene3D" id="1.10.3720.10">
    <property type="entry name" value="MetI-like"/>
    <property type="match status" value="1"/>
</dbReference>
<proteinExistence type="inferred from homology"/>
<evidence type="ECO:0000313" key="13">
    <source>
        <dbReference type="Proteomes" id="UP001279681"/>
    </source>
</evidence>
<dbReference type="SUPFAM" id="SSF161098">
    <property type="entry name" value="MetI-like"/>
    <property type="match status" value="1"/>
</dbReference>
<evidence type="ECO:0000256" key="6">
    <source>
        <dbReference type="ARBA" id="ARBA00022692"/>
    </source>
</evidence>
<name>A0ABU4WEQ5_9FUSO</name>
<evidence type="ECO:0000256" key="9">
    <source>
        <dbReference type="RuleBase" id="RU363032"/>
    </source>
</evidence>
<feature type="domain" description="ABC transmembrane type-1" evidence="11">
    <location>
        <begin position="69"/>
        <end position="280"/>
    </location>
</feature>
<keyword evidence="4 10" id="KW-1003">Cell membrane</keyword>
<comment type="similarity">
    <text evidence="2 10">Belongs to the binding-protein-dependent transport system permease family. CysTW subfamily.</text>
</comment>
<dbReference type="InterPro" id="IPR011864">
    <property type="entry name" value="Phosphate_PstC"/>
</dbReference>
<evidence type="ECO:0000256" key="4">
    <source>
        <dbReference type="ARBA" id="ARBA00022475"/>
    </source>
</evidence>
<dbReference type="PANTHER" id="PTHR30425:SF1">
    <property type="entry name" value="PHOSPHATE TRANSPORT SYSTEM PERMEASE PROTEIN PSTC"/>
    <property type="match status" value="1"/>
</dbReference>
<gene>
    <name evidence="12" type="primary">pstC</name>
    <name evidence="12" type="ORF">RFV38_10750</name>
</gene>
<evidence type="ECO:0000256" key="8">
    <source>
        <dbReference type="ARBA" id="ARBA00023136"/>
    </source>
</evidence>
<sequence length="293" mass="31861">MHSIRKIKDSFMSKLHSVVGIFNILIVILIFIFILFNSLSFFKDYPLSKFFFGTEWISLSGKYGLLPLLVGSFWVTVVALAISIPVGIITTIYIAEFANKKTKKILKIIIETMSALPSVVLGYLGLYVLSGFIKDTFQLTSGLNALTGGIMLSFMAIPTIVSLSDDALNALDKSYREASLALGANKLETVFKVLLPAAFPGIFAGIMLGFGRIIGETMAVLMITGNAPIMATSPLSPVRTLTATIAAEMGEVVQGSQHYYALFAIGLVLFAISFLTNSIADKYIRKSRKLMGK</sequence>
<evidence type="ECO:0000313" key="12">
    <source>
        <dbReference type="EMBL" id="MDX8336968.1"/>
    </source>
</evidence>
<keyword evidence="3 9" id="KW-0813">Transport</keyword>
<evidence type="ECO:0000256" key="5">
    <source>
        <dbReference type="ARBA" id="ARBA00022592"/>
    </source>
</evidence>
<evidence type="ECO:0000259" key="11">
    <source>
        <dbReference type="PROSITE" id="PS50928"/>
    </source>
</evidence>
<keyword evidence="5 10" id="KW-0592">Phosphate transport</keyword>
<comment type="subcellular location">
    <subcellularLocation>
        <location evidence="1 9">Cell membrane</location>
        <topology evidence="1 9">Multi-pass membrane protein</topology>
    </subcellularLocation>
</comment>
<keyword evidence="13" id="KW-1185">Reference proteome</keyword>
<dbReference type="PANTHER" id="PTHR30425">
    <property type="entry name" value="PHOSPHATE TRANSPORT SYSTEM PERMEASE PROTEIN PST"/>
    <property type="match status" value="1"/>
</dbReference>
<keyword evidence="6 9" id="KW-0812">Transmembrane</keyword>
<dbReference type="InterPro" id="IPR035906">
    <property type="entry name" value="MetI-like_sf"/>
</dbReference>
<dbReference type="InterPro" id="IPR051124">
    <property type="entry name" value="Phosphate_Transport_Permease"/>
</dbReference>
<organism evidence="12 13">
    <name type="scientific">Candidatus Cetobacterium colombiensis</name>
    <dbReference type="NCBI Taxonomy" id="3073100"/>
    <lineage>
        <taxon>Bacteria</taxon>
        <taxon>Fusobacteriati</taxon>
        <taxon>Fusobacteriota</taxon>
        <taxon>Fusobacteriia</taxon>
        <taxon>Fusobacteriales</taxon>
        <taxon>Fusobacteriaceae</taxon>
        <taxon>Cetobacterium</taxon>
    </lineage>
</organism>
<evidence type="ECO:0000256" key="2">
    <source>
        <dbReference type="ARBA" id="ARBA00007069"/>
    </source>
</evidence>
<feature type="transmembrane region" description="Helical" evidence="9">
    <location>
        <begin position="259"/>
        <end position="280"/>
    </location>
</feature>
<evidence type="ECO:0000256" key="7">
    <source>
        <dbReference type="ARBA" id="ARBA00022989"/>
    </source>
</evidence>
<feature type="transmembrane region" description="Helical" evidence="9">
    <location>
        <begin position="73"/>
        <end position="95"/>
    </location>
</feature>
<feature type="transmembrane region" description="Helical" evidence="9">
    <location>
        <begin position="21"/>
        <end position="42"/>
    </location>
</feature>
<feature type="transmembrane region" description="Helical" evidence="9">
    <location>
        <begin position="115"/>
        <end position="133"/>
    </location>
</feature>
<dbReference type="Pfam" id="PF00528">
    <property type="entry name" value="BPD_transp_1"/>
    <property type="match status" value="1"/>
</dbReference>
<dbReference type="PROSITE" id="PS50928">
    <property type="entry name" value="ABC_TM1"/>
    <property type="match status" value="1"/>
</dbReference>
<comment type="caution">
    <text evidence="12">The sequence shown here is derived from an EMBL/GenBank/DDBJ whole genome shotgun (WGS) entry which is preliminary data.</text>
</comment>
<dbReference type="EMBL" id="JAVIKH010000017">
    <property type="protein sequence ID" value="MDX8336968.1"/>
    <property type="molecule type" value="Genomic_DNA"/>
</dbReference>
<dbReference type="InterPro" id="IPR000515">
    <property type="entry name" value="MetI-like"/>
</dbReference>